<dbReference type="Gene3D" id="3.40.50.1820">
    <property type="entry name" value="alpha/beta hydrolase"/>
    <property type="match status" value="1"/>
</dbReference>
<organism evidence="5 6">
    <name type="scientific">Lichtheimia corymbifera JMRC:FSU:9682</name>
    <dbReference type="NCBI Taxonomy" id="1263082"/>
    <lineage>
        <taxon>Eukaryota</taxon>
        <taxon>Fungi</taxon>
        <taxon>Fungi incertae sedis</taxon>
        <taxon>Mucoromycota</taxon>
        <taxon>Mucoromycotina</taxon>
        <taxon>Mucoromycetes</taxon>
        <taxon>Mucorales</taxon>
        <taxon>Lichtheimiaceae</taxon>
        <taxon>Lichtheimia</taxon>
    </lineage>
</organism>
<dbReference type="GO" id="GO:0006508">
    <property type="term" value="P:proteolysis"/>
    <property type="evidence" value="ECO:0007669"/>
    <property type="project" value="InterPro"/>
</dbReference>
<dbReference type="Proteomes" id="UP000027586">
    <property type="component" value="Unassembled WGS sequence"/>
</dbReference>
<dbReference type="SUPFAM" id="SSF53474">
    <property type="entry name" value="alpha/beta-Hydrolases"/>
    <property type="match status" value="1"/>
</dbReference>
<feature type="chain" id="PRO_5001652809" evidence="3">
    <location>
        <begin position="25"/>
        <end position="481"/>
    </location>
</feature>
<evidence type="ECO:0000259" key="4">
    <source>
        <dbReference type="Pfam" id="PF00561"/>
    </source>
</evidence>
<gene>
    <name evidence="5" type="ORF">LCOR_04704.1</name>
</gene>
<dbReference type="InterPro" id="IPR029058">
    <property type="entry name" value="AB_hydrolase_fold"/>
</dbReference>
<dbReference type="GO" id="GO:0008233">
    <property type="term" value="F:peptidase activity"/>
    <property type="evidence" value="ECO:0007669"/>
    <property type="project" value="InterPro"/>
</dbReference>
<evidence type="ECO:0000256" key="1">
    <source>
        <dbReference type="ARBA" id="ARBA00010088"/>
    </source>
</evidence>
<accession>A0A068RWI1</accession>
<comment type="caution">
    <text evidence="5">The sequence shown here is derived from an EMBL/GenBank/DDBJ whole genome shotgun (WGS) entry which is preliminary data.</text>
</comment>
<dbReference type="PANTHER" id="PTHR43248:SF2">
    <property type="entry name" value="PROLYL AMINOPEPTIDASE"/>
    <property type="match status" value="1"/>
</dbReference>
<feature type="domain" description="AB hydrolase-1" evidence="4">
    <location>
        <begin position="83"/>
        <end position="247"/>
    </location>
</feature>
<dbReference type="VEuPathDB" id="FungiDB:LCOR_04704.1"/>
<sequence length="481" mass="54456">MFFCRYSLVRLVFLVVGLVGAVFGNGLDAKDVESYFIPGAKVFDRFFECPLNYSDPESPKITVFARHLVPVGKEAQMKTMPFFLYLQGGPGFEVPLPSDGNSGWIKTAFDNGYQVLLLDQRGTGLSTPVSAESLQELGDDQDKLNYLVHFRADNIVRDCETIRKNLTAGRSSDADSKLTLLGQSFGGFCITTYLSLFPDSVSHAYITGGVPPLVNDPEPVYRSLYPRILKRNKAYYAKYPRDVERVRQIHEHLSQVEVTLPNGGRLSPRRFLQLGILFGQTPGYDTLHQLVLSAAADLDRQDELSYRTLSRIQGLQDWDTNVIYAILHEPIYCQDGHPSNWTAERLLSEEPFKSDFEWRADKLKPDQPVYFTGETIYPFMLDDYAELRPLKKVANMLAEYKGWGKLYDEDVLAKNKVPVAGVSYYEDMFVDINLSEETASKIQGFQQWVTNQYAHNGVRVDGENVLSYLMKLAAGDEAYNR</sequence>
<dbReference type="STRING" id="1263082.A0A068RWI1"/>
<dbReference type="InterPro" id="IPR002410">
    <property type="entry name" value="Peptidase_S33"/>
</dbReference>
<evidence type="ECO:0000313" key="6">
    <source>
        <dbReference type="Proteomes" id="UP000027586"/>
    </source>
</evidence>
<evidence type="ECO:0000313" key="5">
    <source>
        <dbReference type="EMBL" id="CDH53346.1"/>
    </source>
</evidence>
<name>A0A068RWI1_9FUNG</name>
<proteinExistence type="inferred from homology"/>
<dbReference type="InterPro" id="IPR051601">
    <property type="entry name" value="Serine_prot/Carboxylest_S33"/>
</dbReference>
<feature type="signal peptide" evidence="3">
    <location>
        <begin position="1"/>
        <end position="24"/>
    </location>
</feature>
<dbReference type="PANTHER" id="PTHR43248">
    <property type="entry name" value="2-SUCCINYL-6-HYDROXY-2,4-CYCLOHEXADIENE-1-CARBOXYLATE SYNTHASE"/>
    <property type="match status" value="1"/>
</dbReference>
<dbReference type="InterPro" id="IPR000073">
    <property type="entry name" value="AB_hydrolase_1"/>
</dbReference>
<dbReference type="Pfam" id="PF00561">
    <property type="entry name" value="Abhydrolase_1"/>
    <property type="match status" value="1"/>
</dbReference>
<protein>
    <submittedName>
        <fullName evidence="5">Alpha beta-hydrolase</fullName>
    </submittedName>
</protein>
<reference evidence="5" key="1">
    <citation type="submission" date="2013-08" db="EMBL/GenBank/DDBJ databases">
        <title>Gene expansion shapes genome architecture in the human pathogen Lichtheimia corymbifera: an evolutionary genomics analysis in the ancient terrestrial Mucorales (Mucoromycotina).</title>
        <authorList>
            <person name="Schwartze V.U."/>
            <person name="Winter S."/>
            <person name="Shelest E."/>
            <person name="Marcet-Houben M."/>
            <person name="Horn F."/>
            <person name="Wehner S."/>
            <person name="Hoffmann K."/>
            <person name="Riege K."/>
            <person name="Sammeth M."/>
            <person name="Nowrousian M."/>
            <person name="Valiante V."/>
            <person name="Linde J."/>
            <person name="Jacobsen I.D."/>
            <person name="Marz M."/>
            <person name="Brakhage A.A."/>
            <person name="Gabaldon T."/>
            <person name="Bocker S."/>
            <person name="Voigt K."/>
        </authorList>
    </citation>
    <scope>NUCLEOTIDE SEQUENCE [LARGE SCALE GENOMIC DNA]</scope>
    <source>
        <strain evidence="5">FSU 9682</strain>
    </source>
</reference>
<dbReference type="PRINTS" id="PR00793">
    <property type="entry name" value="PROAMNOPTASE"/>
</dbReference>
<keyword evidence="2" id="KW-0378">Hydrolase</keyword>
<dbReference type="AlphaFoldDB" id="A0A068RWI1"/>
<evidence type="ECO:0000256" key="3">
    <source>
        <dbReference type="SAM" id="SignalP"/>
    </source>
</evidence>
<dbReference type="EMBL" id="CBTN010000017">
    <property type="protein sequence ID" value="CDH53346.1"/>
    <property type="molecule type" value="Genomic_DNA"/>
</dbReference>
<dbReference type="OrthoDB" id="1898734at2759"/>
<comment type="similarity">
    <text evidence="1">Belongs to the peptidase S33 family.</text>
</comment>
<keyword evidence="3" id="KW-0732">Signal</keyword>
<evidence type="ECO:0000256" key="2">
    <source>
        <dbReference type="ARBA" id="ARBA00022801"/>
    </source>
</evidence>
<keyword evidence="6" id="KW-1185">Reference proteome</keyword>